<proteinExistence type="predicted"/>
<keyword evidence="1" id="KW-0732">Signal</keyword>
<feature type="chain" id="PRO_5035219199" evidence="1">
    <location>
        <begin position="24"/>
        <end position="63"/>
    </location>
</feature>
<comment type="caution">
    <text evidence="2">The sequence shown here is derived from an EMBL/GenBank/DDBJ whole genome shotgun (WGS) entry which is preliminary data.</text>
</comment>
<reference evidence="2" key="1">
    <citation type="journal article" date="2021" name="Sci. Adv.">
        <title>The American lobster genome reveals insights on longevity, neural, and immune adaptations.</title>
        <authorList>
            <person name="Polinski J.M."/>
            <person name="Zimin A.V."/>
            <person name="Clark K.F."/>
            <person name="Kohn A.B."/>
            <person name="Sadowski N."/>
            <person name="Timp W."/>
            <person name="Ptitsyn A."/>
            <person name="Khanna P."/>
            <person name="Romanova D.Y."/>
            <person name="Williams P."/>
            <person name="Greenwood S.J."/>
            <person name="Moroz L.L."/>
            <person name="Walt D.R."/>
            <person name="Bodnar A.G."/>
        </authorList>
    </citation>
    <scope>NUCLEOTIDE SEQUENCE</scope>
    <source>
        <strain evidence="2">GMGI-L3</strain>
    </source>
</reference>
<gene>
    <name evidence="2" type="ORF">Hamer_G013824</name>
</gene>
<evidence type="ECO:0000313" key="3">
    <source>
        <dbReference type="Proteomes" id="UP000747542"/>
    </source>
</evidence>
<dbReference type="EMBL" id="JAHLQT010012455">
    <property type="protein sequence ID" value="KAG7171354.1"/>
    <property type="molecule type" value="Genomic_DNA"/>
</dbReference>
<organism evidence="2 3">
    <name type="scientific">Homarus americanus</name>
    <name type="common">American lobster</name>
    <dbReference type="NCBI Taxonomy" id="6706"/>
    <lineage>
        <taxon>Eukaryota</taxon>
        <taxon>Metazoa</taxon>
        <taxon>Ecdysozoa</taxon>
        <taxon>Arthropoda</taxon>
        <taxon>Crustacea</taxon>
        <taxon>Multicrustacea</taxon>
        <taxon>Malacostraca</taxon>
        <taxon>Eumalacostraca</taxon>
        <taxon>Eucarida</taxon>
        <taxon>Decapoda</taxon>
        <taxon>Pleocyemata</taxon>
        <taxon>Astacidea</taxon>
        <taxon>Nephropoidea</taxon>
        <taxon>Nephropidae</taxon>
        <taxon>Homarus</taxon>
    </lineage>
</organism>
<evidence type="ECO:0000256" key="1">
    <source>
        <dbReference type="SAM" id="SignalP"/>
    </source>
</evidence>
<protein>
    <submittedName>
        <fullName evidence="2">Putative SP-like 2</fullName>
    </submittedName>
</protein>
<dbReference type="Proteomes" id="UP000747542">
    <property type="component" value="Unassembled WGS sequence"/>
</dbReference>
<name>A0A8J5KR50_HOMAM</name>
<sequence length="63" mass="7425">MNIMARNKVNLIIFSLMILQIESQSDVCNESIITFWHEIIFCIHSTQYHTENIFSKTNDCKCN</sequence>
<dbReference type="AlphaFoldDB" id="A0A8J5KR50"/>
<keyword evidence="3" id="KW-1185">Reference proteome</keyword>
<feature type="signal peptide" evidence="1">
    <location>
        <begin position="1"/>
        <end position="23"/>
    </location>
</feature>
<accession>A0A8J5KR50</accession>
<evidence type="ECO:0000313" key="2">
    <source>
        <dbReference type="EMBL" id="KAG7171354.1"/>
    </source>
</evidence>